<dbReference type="Pfam" id="PF13549">
    <property type="entry name" value="ATP-grasp_5"/>
    <property type="match status" value="1"/>
</dbReference>
<keyword evidence="4" id="KW-1185">Reference proteome</keyword>
<accession>A0A328FH20</accession>
<dbReference type="RefSeq" id="WP_111954132.1">
    <property type="nucleotide sequence ID" value="NZ_CP036313.1"/>
</dbReference>
<evidence type="ECO:0000313" key="1">
    <source>
        <dbReference type="EMBL" id="QBH11572.1"/>
    </source>
</evidence>
<dbReference type="EMBL" id="QLNI01000007">
    <property type="protein sequence ID" value="RAM03120.1"/>
    <property type="molecule type" value="Genomic_DNA"/>
</dbReference>
<reference evidence="1 4" key="2">
    <citation type="submission" date="2019-02" db="EMBL/GenBank/DDBJ databases">
        <title>Complete genome sequence of Desulfobacter hydrogenophilus AcRS1.</title>
        <authorList>
            <person name="Marietou A."/>
            <person name="Lund M.B."/>
            <person name="Marshall I.P.G."/>
            <person name="Schreiber L."/>
            <person name="Jorgensen B."/>
        </authorList>
    </citation>
    <scope>NUCLEOTIDE SEQUENCE [LARGE SCALE GENOMIC DNA]</scope>
    <source>
        <strain evidence="1 4">AcRS1</strain>
    </source>
</reference>
<evidence type="ECO:0000313" key="4">
    <source>
        <dbReference type="Proteomes" id="UP000293902"/>
    </source>
</evidence>
<dbReference type="EMBL" id="CP036313">
    <property type="protein sequence ID" value="QBH11572.1"/>
    <property type="molecule type" value="Genomic_DNA"/>
</dbReference>
<dbReference type="OrthoDB" id="9807426at2"/>
<dbReference type="AlphaFoldDB" id="A0A328FH20"/>
<organism evidence="2 3">
    <name type="scientific">Desulfobacter hydrogenophilus</name>
    <dbReference type="NCBI Taxonomy" id="2291"/>
    <lineage>
        <taxon>Bacteria</taxon>
        <taxon>Pseudomonadati</taxon>
        <taxon>Thermodesulfobacteriota</taxon>
        <taxon>Desulfobacteria</taxon>
        <taxon>Desulfobacterales</taxon>
        <taxon>Desulfobacteraceae</taxon>
        <taxon>Desulfobacter</taxon>
    </lineage>
</organism>
<proteinExistence type="predicted"/>
<sequence>MHLAPFRENIAAQIIREIKGFALIKEVRGQGPADIETLIHTLTRRSAFAAPNAHRLESLDLNPFLMCPRREYAVAVDAFIVPRQM</sequence>
<name>A0A328FH20_9BACT</name>
<dbReference type="Proteomes" id="UP000293902">
    <property type="component" value="Chromosome"/>
</dbReference>
<dbReference type="Proteomes" id="UP000248798">
    <property type="component" value="Unassembled WGS sequence"/>
</dbReference>
<evidence type="ECO:0000313" key="3">
    <source>
        <dbReference type="Proteomes" id="UP000248798"/>
    </source>
</evidence>
<protein>
    <submittedName>
        <fullName evidence="2">Uncharacterized protein</fullName>
    </submittedName>
</protein>
<evidence type="ECO:0000313" key="2">
    <source>
        <dbReference type="EMBL" id="RAM03120.1"/>
    </source>
</evidence>
<gene>
    <name evidence="2" type="ORF">DO021_04465</name>
    <name evidence="1" type="ORF">EYB58_00730</name>
</gene>
<dbReference type="Gene3D" id="3.30.470.20">
    <property type="entry name" value="ATP-grasp fold, B domain"/>
    <property type="match status" value="1"/>
</dbReference>
<reference evidence="2 3" key="1">
    <citation type="submission" date="2018-06" db="EMBL/GenBank/DDBJ databases">
        <title>Complete Genome Sequence of Desulfobacter hydrogenophilus (DSM3380).</title>
        <authorList>
            <person name="Marietou A."/>
            <person name="Schreiber L."/>
            <person name="Marshall I."/>
            <person name="Jorgensen B."/>
        </authorList>
    </citation>
    <scope>NUCLEOTIDE SEQUENCE [LARGE SCALE GENOMIC DNA]</scope>
    <source>
        <strain evidence="2 3">DSM 3380</strain>
    </source>
</reference>